<feature type="domain" description="N-acetyltransferase" evidence="3">
    <location>
        <begin position="4"/>
        <end position="166"/>
    </location>
</feature>
<keyword evidence="2" id="KW-0012">Acyltransferase</keyword>
<keyword evidence="1 4" id="KW-0808">Transferase</keyword>
<dbReference type="NCBIfam" id="NF040503">
    <property type="entry name" value="resist_ArsN1a"/>
    <property type="match status" value="1"/>
</dbReference>
<dbReference type="GO" id="GO:0016747">
    <property type="term" value="F:acyltransferase activity, transferring groups other than amino-acyl groups"/>
    <property type="evidence" value="ECO:0007669"/>
    <property type="project" value="InterPro"/>
</dbReference>
<dbReference type="EMBL" id="PXYV01000055">
    <property type="protein sequence ID" value="PSR20620.1"/>
    <property type="molecule type" value="Genomic_DNA"/>
</dbReference>
<evidence type="ECO:0000313" key="4">
    <source>
        <dbReference type="EMBL" id="PSR20620.1"/>
    </source>
</evidence>
<accession>A0A2T2WEH6</accession>
<proteinExistence type="predicted"/>
<dbReference type="SUPFAM" id="SSF55729">
    <property type="entry name" value="Acyl-CoA N-acyltransferases (Nat)"/>
    <property type="match status" value="1"/>
</dbReference>
<reference evidence="4 5" key="1">
    <citation type="journal article" date="2014" name="BMC Genomics">
        <title>Comparison of environmental and isolate Sulfobacillus genomes reveals diverse carbon, sulfur, nitrogen, and hydrogen metabolisms.</title>
        <authorList>
            <person name="Justice N.B."/>
            <person name="Norman A."/>
            <person name="Brown C.T."/>
            <person name="Singh A."/>
            <person name="Thomas B.C."/>
            <person name="Banfield J.F."/>
        </authorList>
    </citation>
    <scope>NUCLEOTIDE SEQUENCE [LARGE SCALE GENOMIC DNA]</scope>
    <source>
        <strain evidence="4">AMDSBA3</strain>
    </source>
</reference>
<dbReference type="Gene3D" id="3.40.630.30">
    <property type="match status" value="1"/>
</dbReference>
<dbReference type="PROSITE" id="PS51186">
    <property type="entry name" value="GNAT"/>
    <property type="match status" value="1"/>
</dbReference>
<sequence>MQDMVVRPAEATDLEAILAIYNEGIVDRIATLEEEPKDQDYIEAWFSVHQQRYRVLVADMAGDGVVGWVSLNPYSSRCAYAGVADLSVYVGRRWRGRGVGSALLKAIEPVAQAQGFYKIVLFTFPFNEAGQRLYRKQGYRTVGTFFQQGILDGQFVDVMAMEKLLSKD</sequence>
<dbReference type="AlphaFoldDB" id="A0A2T2WEH6"/>
<dbReference type="PANTHER" id="PTHR43072">
    <property type="entry name" value="N-ACETYLTRANSFERASE"/>
    <property type="match status" value="1"/>
</dbReference>
<dbReference type="InterPro" id="IPR016181">
    <property type="entry name" value="Acyl_CoA_acyltransferase"/>
</dbReference>
<protein>
    <submittedName>
        <fullName evidence="4">GNAT family N-acetyltransferase</fullName>
    </submittedName>
</protein>
<dbReference type="PANTHER" id="PTHR43072:SF23">
    <property type="entry name" value="UPF0039 PROTEIN C11D3.02C"/>
    <property type="match status" value="1"/>
</dbReference>
<evidence type="ECO:0000256" key="2">
    <source>
        <dbReference type="ARBA" id="ARBA00023315"/>
    </source>
</evidence>
<comment type="caution">
    <text evidence="4">The sequence shown here is derived from an EMBL/GenBank/DDBJ whole genome shotgun (WGS) entry which is preliminary data.</text>
</comment>
<evidence type="ECO:0000256" key="1">
    <source>
        <dbReference type="ARBA" id="ARBA00022679"/>
    </source>
</evidence>
<dbReference type="Proteomes" id="UP000241848">
    <property type="component" value="Unassembled WGS sequence"/>
</dbReference>
<dbReference type="InterPro" id="IPR000182">
    <property type="entry name" value="GNAT_dom"/>
</dbReference>
<gene>
    <name evidence="4" type="ORF">C7B45_13985</name>
</gene>
<evidence type="ECO:0000259" key="3">
    <source>
        <dbReference type="PROSITE" id="PS51186"/>
    </source>
</evidence>
<name>A0A2T2WEH6_9FIRM</name>
<dbReference type="Pfam" id="PF00583">
    <property type="entry name" value="Acetyltransf_1"/>
    <property type="match status" value="1"/>
</dbReference>
<evidence type="ECO:0000313" key="5">
    <source>
        <dbReference type="Proteomes" id="UP000241848"/>
    </source>
</evidence>
<organism evidence="4 5">
    <name type="scientific">Sulfobacillus acidophilus</name>
    <dbReference type="NCBI Taxonomy" id="53633"/>
    <lineage>
        <taxon>Bacteria</taxon>
        <taxon>Bacillati</taxon>
        <taxon>Bacillota</taxon>
        <taxon>Clostridia</taxon>
        <taxon>Eubacteriales</taxon>
        <taxon>Clostridiales Family XVII. Incertae Sedis</taxon>
        <taxon>Sulfobacillus</taxon>
    </lineage>
</organism>